<dbReference type="Proteomes" id="UP000509303">
    <property type="component" value="Chromosome"/>
</dbReference>
<evidence type="ECO:0000259" key="6">
    <source>
        <dbReference type="Pfam" id="PF08386"/>
    </source>
</evidence>
<dbReference type="GO" id="GO:0016787">
    <property type="term" value="F:hydrolase activity"/>
    <property type="evidence" value="ECO:0007669"/>
    <property type="project" value="UniProtKB-KW"/>
</dbReference>
<feature type="domain" description="Peptidase S33 tripeptidyl aminopeptidase-like C-terminal" evidence="6">
    <location>
        <begin position="402"/>
        <end position="506"/>
    </location>
</feature>
<evidence type="ECO:0000313" key="8">
    <source>
        <dbReference type="Proteomes" id="UP000509303"/>
    </source>
</evidence>
<dbReference type="Gene3D" id="3.40.50.1820">
    <property type="entry name" value="alpha/beta hydrolase"/>
    <property type="match status" value="1"/>
</dbReference>
<sequence>MSRSGRGRSAWPLALALLLVGGALAGCGDDGGDARPTSLARQKLTWGRCPEPDEGEEGAGTPAPGPPWECATLRAPLDHAKPRGETIDIALIRAPATDRARRIGSLIYNFGGPGGSGVNGLPAFADDYRDLRTRYDLVSFDPRGVGRSSGVRCLRDGDLDAYHAADTTPDDARETRALDARKRVYAAGCEKRSGKVLAHVGTVNAARDLDLMRRVLGDARLHYFGVSYGTELGGVYAHLYPRRVGRAVFDAVVDPGQDPVRGALGQARGFQRALENYLRACPADADDCLTGEEIAALLRRLDRDALPGAGDRSLTQSLASDGIAQALYTKDFWEYLTQGLRDAADGDGKVLLALGDLMNGRGQQGHYSTLQSALTAITCADYRQRYTAADVRARLPEFRRASPVFGEYLAWGLLQCRHWPTAGTWRTPDVRAPGAAPILVVGTTGDPATPYEGARRMARALGPGVGVEVTYRGEGHGAYGGGNRCVRRTVDAYLLAGTVPPSGTTCS</sequence>
<protein>
    <submittedName>
        <fullName evidence="7">Alpha/beta fold hydrolase</fullName>
    </submittedName>
</protein>
<evidence type="ECO:0000256" key="3">
    <source>
        <dbReference type="ARBA" id="ARBA00022801"/>
    </source>
</evidence>
<evidence type="ECO:0000256" key="5">
    <source>
        <dbReference type="SAM" id="SignalP"/>
    </source>
</evidence>
<proteinExistence type="inferred from homology"/>
<accession>A0A7H8NCM9</accession>
<organism evidence="7 8">
    <name type="scientific">Streptomyces buecherae</name>
    <dbReference type="NCBI Taxonomy" id="2763006"/>
    <lineage>
        <taxon>Bacteria</taxon>
        <taxon>Bacillati</taxon>
        <taxon>Actinomycetota</taxon>
        <taxon>Actinomycetes</taxon>
        <taxon>Kitasatosporales</taxon>
        <taxon>Streptomycetaceae</taxon>
        <taxon>Streptomyces</taxon>
    </lineage>
</organism>
<reference evidence="7 8" key="1">
    <citation type="submission" date="2020-06" db="EMBL/GenBank/DDBJ databases">
        <title>Genome mining for natural products.</title>
        <authorList>
            <person name="Zhang B."/>
            <person name="Shi J."/>
            <person name="Ge H."/>
        </authorList>
    </citation>
    <scope>NUCLEOTIDE SEQUENCE [LARGE SCALE GENOMIC DNA]</scope>
    <source>
        <strain evidence="7 8">NA00687</strain>
    </source>
</reference>
<dbReference type="EMBL" id="CP054929">
    <property type="protein sequence ID" value="QKW52249.1"/>
    <property type="molecule type" value="Genomic_DNA"/>
</dbReference>
<gene>
    <name evidence="7" type="ORF">HUT08_24965</name>
</gene>
<evidence type="ECO:0000256" key="2">
    <source>
        <dbReference type="ARBA" id="ARBA00022729"/>
    </source>
</evidence>
<dbReference type="RefSeq" id="WP_176163954.1">
    <property type="nucleotide sequence ID" value="NZ_CP054929.1"/>
</dbReference>
<dbReference type="AlphaFoldDB" id="A0A7H8NCM9"/>
<dbReference type="Pfam" id="PF08386">
    <property type="entry name" value="Abhydrolase_4"/>
    <property type="match status" value="1"/>
</dbReference>
<evidence type="ECO:0000256" key="1">
    <source>
        <dbReference type="ARBA" id="ARBA00010088"/>
    </source>
</evidence>
<feature type="signal peptide" evidence="5">
    <location>
        <begin position="1"/>
        <end position="25"/>
    </location>
</feature>
<dbReference type="PROSITE" id="PS51257">
    <property type="entry name" value="PROKAR_LIPOPROTEIN"/>
    <property type="match status" value="1"/>
</dbReference>
<keyword evidence="3 7" id="KW-0378">Hydrolase</keyword>
<feature type="region of interest" description="Disordered" evidence="4">
    <location>
        <begin position="47"/>
        <end position="66"/>
    </location>
</feature>
<feature type="chain" id="PRO_5039629110" evidence="5">
    <location>
        <begin position="26"/>
        <end position="507"/>
    </location>
</feature>
<keyword evidence="2 5" id="KW-0732">Signal</keyword>
<name>A0A7H8NCM9_9ACTN</name>
<keyword evidence="8" id="KW-1185">Reference proteome</keyword>
<evidence type="ECO:0000256" key="4">
    <source>
        <dbReference type="SAM" id="MobiDB-lite"/>
    </source>
</evidence>
<comment type="similarity">
    <text evidence="1">Belongs to the peptidase S33 family.</text>
</comment>
<dbReference type="SUPFAM" id="SSF53474">
    <property type="entry name" value="alpha/beta-Hydrolases"/>
    <property type="match status" value="1"/>
</dbReference>
<dbReference type="PANTHER" id="PTHR43248:SF29">
    <property type="entry name" value="TRIPEPTIDYL AMINOPEPTIDASE"/>
    <property type="match status" value="1"/>
</dbReference>
<evidence type="ECO:0000313" key="7">
    <source>
        <dbReference type="EMBL" id="QKW52249.1"/>
    </source>
</evidence>
<dbReference type="InterPro" id="IPR029058">
    <property type="entry name" value="AB_hydrolase_fold"/>
</dbReference>
<dbReference type="PANTHER" id="PTHR43248">
    <property type="entry name" value="2-SUCCINYL-6-HYDROXY-2,4-CYCLOHEXADIENE-1-CARBOXYLATE SYNTHASE"/>
    <property type="match status" value="1"/>
</dbReference>
<dbReference type="InterPro" id="IPR013595">
    <property type="entry name" value="Pept_S33_TAP-like_C"/>
</dbReference>
<dbReference type="InterPro" id="IPR051601">
    <property type="entry name" value="Serine_prot/Carboxylest_S33"/>
</dbReference>